<organism evidence="1 2">
    <name type="scientific">Cognatiyoonia koreensis</name>
    <dbReference type="NCBI Taxonomy" id="364200"/>
    <lineage>
        <taxon>Bacteria</taxon>
        <taxon>Pseudomonadati</taxon>
        <taxon>Pseudomonadota</taxon>
        <taxon>Alphaproteobacteria</taxon>
        <taxon>Rhodobacterales</taxon>
        <taxon>Paracoccaceae</taxon>
        <taxon>Cognatiyoonia</taxon>
    </lineage>
</organism>
<dbReference type="SUPFAM" id="SSF103025">
    <property type="entry name" value="Folate-binding domain"/>
    <property type="match status" value="1"/>
</dbReference>
<dbReference type="OrthoDB" id="9814782at2"/>
<sequence length="183" mass="19563">MSNAVSALDGRVSEGAIKVADVGLRGMISLRGDLSSRKLRKVCTDLTGAQFPEQGKASGGLAWMSRDEVLIMVDYNTVETALAKIAKALKGRHHLAVNVSDARAVMTVSGPYAREVIAKLAPVDLHPGSFGVGDFRRTRLGQVAAAFWMHADDAFTVICFRSVGDYTFRLLEASAKAGPVGHF</sequence>
<dbReference type="Proteomes" id="UP000199167">
    <property type="component" value="Unassembled WGS sequence"/>
</dbReference>
<protein>
    <submittedName>
        <fullName evidence="1">Sarcosine oxidase subunit gamma</fullName>
    </submittedName>
</protein>
<keyword evidence="2" id="KW-1185">Reference proteome</keyword>
<dbReference type="AlphaFoldDB" id="A0A1I0NMM7"/>
<name>A0A1I0NMM7_9RHOB</name>
<dbReference type="InterPro" id="IPR027266">
    <property type="entry name" value="TrmE/GcvT-like"/>
</dbReference>
<gene>
    <name evidence="1" type="ORF">SAMN04488515_0716</name>
</gene>
<dbReference type="EMBL" id="FOIZ01000001">
    <property type="protein sequence ID" value="SEW02702.1"/>
    <property type="molecule type" value="Genomic_DNA"/>
</dbReference>
<proteinExistence type="predicted"/>
<dbReference type="Gene3D" id="3.30.1360.120">
    <property type="entry name" value="Probable tRNA modification gtpase trme, domain 1"/>
    <property type="match status" value="1"/>
</dbReference>
<evidence type="ECO:0000313" key="2">
    <source>
        <dbReference type="Proteomes" id="UP000199167"/>
    </source>
</evidence>
<dbReference type="STRING" id="364200.SAMN04488515_0716"/>
<dbReference type="Pfam" id="PF04268">
    <property type="entry name" value="SoxG"/>
    <property type="match status" value="1"/>
</dbReference>
<dbReference type="RefSeq" id="WP_089990356.1">
    <property type="nucleotide sequence ID" value="NZ_FOIZ01000001.1"/>
</dbReference>
<dbReference type="InterPro" id="IPR007375">
    <property type="entry name" value="SoxG"/>
</dbReference>
<dbReference type="Gene3D" id="3.30.70.1520">
    <property type="entry name" value="Heterotetrameric sarcosine oxidase"/>
    <property type="match status" value="1"/>
</dbReference>
<accession>A0A1I0NMM7</accession>
<evidence type="ECO:0000313" key="1">
    <source>
        <dbReference type="EMBL" id="SEW02702.1"/>
    </source>
</evidence>
<reference evidence="1 2" key="1">
    <citation type="submission" date="2016-10" db="EMBL/GenBank/DDBJ databases">
        <authorList>
            <person name="de Groot N.N."/>
        </authorList>
    </citation>
    <scope>NUCLEOTIDE SEQUENCE [LARGE SCALE GENOMIC DNA]</scope>
    <source>
        <strain evidence="1 2">DSM 17925</strain>
    </source>
</reference>